<geneLocation type="plasmid" evidence="2 3">
    <name>pTA69</name>
</geneLocation>
<protein>
    <recommendedName>
        <fullName evidence="4">L-lactate permease</fullName>
    </recommendedName>
</protein>
<proteinExistence type="predicted"/>
<evidence type="ECO:0000313" key="2">
    <source>
        <dbReference type="EMBL" id="ALJ92315.1"/>
    </source>
</evidence>
<keyword evidence="2" id="KW-0614">Plasmid</keyword>
<accession>A0ABN4IMZ2</accession>
<evidence type="ECO:0000313" key="3">
    <source>
        <dbReference type="Proteomes" id="UP000058660"/>
    </source>
</evidence>
<keyword evidence="3" id="KW-1185">Reference proteome</keyword>
<sequence>MVATALAAGIGLLMAIAPIWATPFLLVLGLLPRAQALGPVGVLVGTLTGTALANPLAHQGYQVGEALGFPFLGLWGGLVLATLVARVAGEVAAFLARVAWMVAMVLRK</sequence>
<evidence type="ECO:0008006" key="4">
    <source>
        <dbReference type="Google" id="ProtNLM"/>
    </source>
</evidence>
<gene>
    <name evidence="2" type="ORF">TO73_2786</name>
</gene>
<feature type="transmembrane region" description="Helical" evidence="1">
    <location>
        <begin position="66"/>
        <end position="85"/>
    </location>
</feature>
<keyword evidence="1" id="KW-0472">Membrane</keyword>
<feature type="transmembrane region" description="Helical" evidence="1">
    <location>
        <begin position="37"/>
        <end position="54"/>
    </location>
</feature>
<dbReference type="Proteomes" id="UP000058660">
    <property type="component" value="Plasmid pTA69"/>
</dbReference>
<keyword evidence="1" id="KW-0812">Transmembrane</keyword>
<dbReference type="EMBL" id="CP010825">
    <property type="protein sequence ID" value="ALJ92315.1"/>
    <property type="molecule type" value="Genomic_DNA"/>
</dbReference>
<evidence type="ECO:0000256" key="1">
    <source>
        <dbReference type="SAM" id="Phobius"/>
    </source>
</evidence>
<organism evidence="2 3">
    <name type="scientific">Thermus aquaticus (strain ATCC BAA-2747 / Y51MC23)</name>
    <dbReference type="NCBI Taxonomy" id="498848"/>
    <lineage>
        <taxon>Bacteria</taxon>
        <taxon>Thermotogati</taxon>
        <taxon>Deinococcota</taxon>
        <taxon>Deinococci</taxon>
        <taxon>Thermales</taxon>
        <taxon>Thermaceae</taxon>
        <taxon>Thermus</taxon>
    </lineage>
</organism>
<name>A0ABN4IMZ2_THEA5</name>
<reference evidence="3" key="1">
    <citation type="journal article" date="2015" name="PLoS ONE">
        <title>Complete Genome Sequence of Thermus aquaticus Y51MC23.</title>
        <authorList>
            <person name="Brumm P.J."/>
            <person name="Monsma S."/>
            <person name="Keough B."/>
            <person name="Jasinovica S."/>
            <person name="Ferguson E."/>
            <person name="Schoenfeld T."/>
            <person name="Lodes M."/>
            <person name="Mead D.A."/>
        </authorList>
    </citation>
    <scope>NUCLEOTIDE SEQUENCE [LARGE SCALE GENOMIC DNA]</scope>
    <source>
        <strain evidence="3">BAA-2747 / Y51MC23</strain>
    </source>
</reference>
<keyword evidence="1" id="KW-1133">Transmembrane helix</keyword>